<dbReference type="PANTHER" id="PTHR47649:SF1">
    <property type="entry name" value="RIBONUCLEASE D"/>
    <property type="match status" value="1"/>
</dbReference>
<proteinExistence type="predicted"/>
<keyword evidence="2" id="KW-0540">Nuclease</keyword>
<dbReference type="PANTHER" id="PTHR47649">
    <property type="entry name" value="RIBONUCLEASE D"/>
    <property type="match status" value="1"/>
</dbReference>
<keyword evidence="2" id="KW-0269">Exonuclease</keyword>
<dbReference type="InterPro" id="IPR051086">
    <property type="entry name" value="RNase_D-like"/>
</dbReference>
<gene>
    <name evidence="2" type="ORF">DF3PA_20049</name>
</gene>
<dbReference type="Pfam" id="PF01612">
    <property type="entry name" value="DNA_pol_A_exo1"/>
    <property type="match status" value="1"/>
</dbReference>
<dbReference type="GO" id="GO:0003676">
    <property type="term" value="F:nucleic acid binding"/>
    <property type="evidence" value="ECO:0007669"/>
    <property type="project" value="InterPro"/>
</dbReference>
<dbReference type="AlphaFoldDB" id="A0A564WDC8"/>
<evidence type="ECO:0000259" key="1">
    <source>
        <dbReference type="SMART" id="SM00474"/>
    </source>
</evidence>
<accession>A0A564WDC8</accession>
<name>A0A564WDC8_9PROT</name>
<comment type="caution">
    <text evidence="2">The sequence shown here is derived from an EMBL/GenBank/DDBJ whole genome shotgun (WGS) entry which is preliminary data.</text>
</comment>
<dbReference type="GO" id="GO:0006139">
    <property type="term" value="P:nucleobase-containing compound metabolic process"/>
    <property type="evidence" value="ECO:0007669"/>
    <property type="project" value="InterPro"/>
</dbReference>
<keyword evidence="2" id="KW-0378">Hydrolase</keyword>
<sequence>MAPEGIQLHRGDLPDGVDLGSSVAIDTETMGLNPLRDRLCLVQLSAGNGICHLVQIPLRDGTAGGGAEAPNLCRLLTEERVVKLFHFARFDVGTLYQHLGVLTAPVYCTKIASKLVRTYTDRHGLKDLCRELLGVDISKEQQSSDWGAPNLTPEQLRYAAGDVLYLHRLRQKLDTMLEREGRMDLAEACFRFLPTRARLDVGGWPADDIFAY</sequence>
<dbReference type="InterPro" id="IPR036397">
    <property type="entry name" value="RNaseH_sf"/>
</dbReference>
<protein>
    <submittedName>
        <fullName evidence="2">3'-5' exonuclease</fullName>
    </submittedName>
</protein>
<dbReference type="Proteomes" id="UP000326641">
    <property type="component" value="Unassembled WGS sequence"/>
</dbReference>
<dbReference type="SMART" id="SM00474">
    <property type="entry name" value="35EXOc"/>
    <property type="match status" value="1"/>
</dbReference>
<dbReference type="EMBL" id="UXAT02000012">
    <property type="protein sequence ID" value="VUX46149.1"/>
    <property type="molecule type" value="Genomic_DNA"/>
</dbReference>
<dbReference type="SUPFAM" id="SSF53098">
    <property type="entry name" value="Ribonuclease H-like"/>
    <property type="match status" value="1"/>
</dbReference>
<dbReference type="GO" id="GO:0008408">
    <property type="term" value="F:3'-5' exonuclease activity"/>
    <property type="evidence" value="ECO:0007669"/>
    <property type="project" value="InterPro"/>
</dbReference>
<evidence type="ECO:0000313" key="3">
    <source>
        <dbReference type="Proteomes" id="UP000326641"/>
    </source>
</evidence>
<reference evidence="2" key="1">
    <citation type="submission" date="2018-11" db="EMBL/GenBank/DDBJ databases">
        <authorList>
            <person name="Onetto C."/>
        </authorList>
    </citation>
    <scope>NUCLEOTIDE SEQUENCE [LARGE SCALE GENOMIC DNA]</scope>
</reference>
<keyword evidence="3" id="KW-1185">Reference proteome</keyword>
<dbReference type="Gene3D" id="3.30.420.10">
    <property type="entry name" value="Ribonuclease H-like superfamily/Ribonuclease H"/>
    <property type="match status" value="1"/>
</dbReference>
<dbReference type="CDD" id="cd06142">
    <property type="entry name" value="RNaseD_exo"/>
    <property type="match status" value="1"/>
</dbReference>
<evidence type="ECO:0000313" key="2">
    <source>
        <dbReference type="EMBL" id="VUX46149.1"/>
    </source>
</evidence>
<dbReference type="InterPro" id="IPR012337">
    <property type="entry name" value="RNaseH-like_sf"/>
</dbReference>
<organism evidence="2 3">
    <name type="scientific">Candidatus Defluviicoccus seviourii</name>
    <dbReference type="NCBI Taxonomy" id="2565273"/>
    <lineage>
        <taxon>Bacteria</taxon>
        <taxon>Pseudomonadati</taxon>
        <taxon>Pseudomonadota</taxon>
        <taxon>Alphaproteobacteria</taxon>
        <taxon>Rhodospirillales</taxon>
        <taxon>Rhodospirillaceae</taxon>
        <taxon>Defluviicoccus</taxon>
    </lineage>
</organism>
<feature type="domain" description="3'-5' exonuclease" evidence="1">
    <location>
        <begin position="4"/>
        <end position="178"/>
    </location>
</feature>
<dbReference type="InterPro" id="IPR002562">
    <property type="entry name" value="3'-5'_exonuclease_dom"/>
</dbReference>